<dbReference type="InterPro" id="IPR039367">
    <property type="entry name" value="Och1-like"/>
</dbReference>
<sequence>MREKVLVRPEGHIATPNLYDKFHANNCLPSSPKCTDCLRDWRGATCHTCKAECGCYCKNLCKTNLEKKHVSKIFYVTPPTYSRDSSRLVPKIVHQTWFEPVDREKYPNMSRLIESWRQSGWEYRFYDDNAASSFIATHFPHEVLEAYKAITPGAFKADLFRYCVLLINGGIYADMDILLESNLDAVISGDVGFMSPVDEPGARISHRHCIWNGLLATAPGHPFLAKTIEVVVNSIRNRFTGVDYDGMLCPDPQLMMSHKFDTLFTTGPCILGYAINKVLGNHPQKQFDAGDVEHDNARVIIPGRSIILNQNKNDMGAHRFTWLDKNLLVAATDLPDNDDRQNCSNEEECKEKKEHTHYSVVRGRHDIYGLEKLYTDNKKADENIEIIVR</sequence>
<dbReference type="PANTHER" id="PTHR31834">
    <property type="entry name" value="INITIATION-SPECIFIC ALPHA-1,6-MANNOSYLTRANSFERASE"/>
    <property type="match status" value="1"/>
</dbReference>
<dbReference type="InterPro" id="IPR007577">
    <property type="entry name" value="GlycoTrfase_DXD_sugar-bd_CS"/>
</dbReference>
<dbReference type="SUPFAM" id="SSF53448">
    <property type="entry name" value="Nucleotide-diphospho-sugar transferases"/>
    <property type="match status" value="1"/>
</dbReference>
<dbReference type="GO" id="GO:0000009">
    <property type="term" value="F:alpha-1,6-mannosyltransferase activity"/>
    <property type="evidence" value="ECO:0007669"/>
    <property type="project" value="InterPro"/>
</dbReference>
<dbReference type="EMBL" id="HBNS01003467">
    <property type="protein sequence ID" value="CAE4583623.1"/>
    <property type="molecule type" value="Transcribed_RNA"/>
</dbReference>
<dbReference type="AlphaFoldDB" id="A0A7S4V8X1"/>
<gene>
    <name evidence="1" type="ORF">DBRI00130_LOCUS2813</name>
</gene>
<reference evidence="1" key="1">
    <citation type="submission" date="2021-01" db="EMBL/GenBank/DDBJ databases">
        <authorList>
            <person name="Corre E."/>
            <person name="Pelletier E."/>
            <person name="Niang G."/>
            <person name="Scheremetjew M."/>
            <person name="Finn R."/>
            <person name="Kale V."/>
            <person name="Holt S."/>
            <person name="Cochrane G."/>
            <person name="Meng A."/>
            <person name="Brown T."/>
            <person name="Cohen L."/>
        </authorList>
    </citation>
    <scope>NUCLEOTIDE SEQUENCE</scope>
    <source>
        <strain evidence="1">GSO104</strain>
    </source>
</reference>
<evidence type="ECO:0000313" key="1">
    <source>
        <dbReference type="EMBL" id="CAE4583623.1"/>
    </source>
</evidence>
<dbReference type="PANTHER" id="PTHR31834:SF1">
    <property type="entry name" value="INITIATION-SPECIFIC ALPHA-1,6-MANNOSYLTRANSFERASE"/>
    <property type="match status" value="1"/>
</dbReference>
<dbReference type="FunFam" id="3.90.550.20:FF:000008">
    <property type="entry name" value="Mannosyltransferase OCH1 and related enzymes"/>
    <property type="match status" value="1"/>
</dbReference>
<dbReference type="GO" id="GO:0006487">
    <property type="term" value="P:protein N-linked glycosylation"/>
    <property type="evidence" value="ECO:0007669"/>
    <property type="project" value="TreeGrafter"/>
</dbReference>
<organism evidence="1">
    <name type="scientific">Ditylum brightwellii</name>
    <dbReference type="NCBI Taxonomy" id="49249"/>
    <lineage>
        <taxon>Eukaryota</taxon>
        <taxon>Sar</taxon>
        <taxon>Stramenopiles</taxon>
        <taxon>Ochrophyta</taxon>
        <taxon>Bacillariophyta</taxon>
        <taxon>Mediophyceae</taxon>
        <taxon>Lithodesmiophycidae</taxon>
        <taxon>Lithodesmiales</taxon>
        <taxon>Lithodesmiaceae</taxon>
        <taxon>Ditylum</taxon>
    </lineage>
</organism>
<name>A0A7S4V8X1_9STRA</name>
<dbReference type="InterPro" id="IPR029044">
    <property type="entry name" value="Nucleotide-diphossugar_trans"/>
</dbReference>
<accession>A0A7S4V8X1</accession>
<dbReference type="GO" id="GO:0000136">
    <property type="term" value="C:mannan polymerase complex"/>
    <property type="evidence" value="ECO:0007669"/>
    <property type="project" value="TreeGrafter"/>
</dbReference>
<dbReference type="Gene3D" id="3.90.550.20">
    <property type="match status" value="1"/>
</dbReference>
<evidence type="ECO:0008006" key="2">
    <source>
        <dbReference type="Google" id="ProtNLM"/>
    </source>
</evidence>
<proteinExistence type="predicted"/>
<dbReference type="Pfam" id="PF04488">
    <property type="entry name" value="Gly_transf_sug"/>
    <property type="match status" value="1"/>
</dbReference>
<protein>
    <recommendedName>
        <fullName evidence="2">Alpha 1,4-glycosyltransferase domain-containing protein</fullName>
    </recommendedName>
</protein>